<evidence type="ECO:0000256" key="1">
    <source>
        <dbReference type="SAM" id="MobiDB-lite"/>
    </source>
</evidence>
<keyword evidence="2" id="KW-0472">Membrane</keyword>
<comment type="caution">
    <text evidence="3">The sequence shown here is derived from an EMBL/GenBank/DDBJ whole genome shotgun (WGS) entry which is preliminary data.</text>
</comment>
<keyword evidence="4" id="KW-1185">Reference proteome</keyword>
<proteinExistence type="predicted"/>
<dbReference type="RefSeq" id="WP_188693070.1">
    <property type="nucleotide sequence ID" value="NZ_BMLY01000003.1"/>
</dbReference>
<feature type="region of interest" description="Disordered" evidence="1">
    <location>
        <begin position="54"/>
        <end position="76"/>
    </location>
</feature>
<gene>
    <name evidence="3" type="ORF">GCM10010971_21440</name>
</gene>
<organism evidence="3 4">
    <name type="scientific">Silvimonas amylolytica</name>
    <dbReference type="NCBI Taxonomy" id="449663"/>
    <lineage>
        <taxon>Bacteria</taxon>
        <taxon>Pseudomonadati</taxon>
        <taxon>Pseudomonadota</taxon>
        <taxon>Betaproteobacteria</taxon>
        <taxon>Neisseriales</taxon>
        <taxon>Chitinibacteraceae</taxon>
        <taxon>Silvimonas</taxon>
    </lineage>
</organism>
<dbReference type="Proteomes" id="UP000621859">
    <property type="component" value="Unassembled WGS sequence"/>
</dbReference>
<name>A0ABQ2PM68_9NEIS</name>
<evidence type="ECO:0000256" key="2">
    <source>
        <dbReference type="SAM" id="Phobius"/>
    </source>
</evidence>
<keyword evidence="2" id="KW-0812">Transmembrane</keyword>
<evidence type="ECO:0000313" key="4">
    <source>
        <dbReference type="Proteomes" id="UP000621859"/>
    </source>
</evidence>
<accession>A0ABQ2PM68</accession>
<protein>
    <submittedName>
        <fullName evidence="3">Uncharacterized protein</fullName>
    </submittedName>
</protein>
<dbReference type="EMBL" id="BMLY01000003">
    <property type="protein sequence ID" value="GGP26325.1"/>
    <property type="molecule type" value="Genomic_DNA"/>
</dbReference>
<reference evidence="4" key="1">
    <citation type="journal article" date="2019" name="Int. J. Syst. Evol. Microbiol.">
        <title>The Global Catalogue of Microorganisms (GCM) 10K type strain sequencing project: providing services to taxonomists for standard genome sequencing and annotation.</title>
        <authorList>
            <consortium name="The Broad Institute Genomics Platform"/>
            <consortium name="The Broad Institute Genome Sequencing Center for Infectious Disease"/>
            <person name="Wu L."/>
            <person name="Ma J."/>
        </authorList>
    </citation>
    <scope>NUCLEOTIDE SEQUENCE [LARGE SCALE GENOMIC DNA]</scope>
    <source>
        <strain evidence="4">CGMCC 1.8860</strain>
    </source>
</reference>
<keyword evidence="2" id="KW-1133">Transmembrane helix</keyword>
<sequence length="76" mass="8381">MYILLIGYLYVIGMMAIASGSLALGGFFIVVLGILPTWLILWLKRAGQIKSAERQAERAREGEQTAVDRNEGQNTP</sequence>
<feature type="transmembrane region" description="Helical" evidence="2">
    <location>
        <begin position="6"/>
        <end position="35"/>
    </location>
</feature>
<evidence type="ECO:0000313" key="3">
    <source>
        <dbReference type="EMBL" id="GGP26325.1"/>
    </source>
</evidence>